<dbReference type="EMBL" id="FNNU01000004">
    <property type="protein sequence ID" value="SDX39650.1"/>
    <property type="molecule type" value="Genomic_DNA"/>
</dbReference>
<accession>A0A1H3BC92</accession>
<proteinExistence type="predicted"/>
<dbReference type="STRING" id="1007099.SAMN05216287_2794"/>
<gene>
    <name evidence="1" type="ORF">SAMN05216287_2794</name>
</gene>
<evidence type="ECO:0000313" key="1">
    <source>
        <dbReference type="EMBL" id="SDX39650.1"/>
    </source>
</evidence>
<evidence type="ECO:0008006" key="3">
    <source>
        <dbReference type="Google" id="ProtNLM"/>
    </source>
</evidence>
<dbReference type="Proteomes" id="UP000243778">
    <property type="component" value="Unassembled WGS sequence"/>
</dbReference>
<dbReference type="NCBIfam" id="NF045613">
    <property type="entry name" value="PA1571_fam"/>
    <property type="match status" value="1"/>
</dbReference>
<protein>
    <recommendedName>
        <fullName evidence="3">Multifunctional fatty acid oxidation complex subunit alpha</fullName>
    </recommendedName>
</protein>
<dbReference type="RefSeq" id="WP_175534360.1">
    <property type="nucleotide sequence ID" value="NZ_CAURGU010000006.1"/>
</dbReference>
<sequence length="58" mass="6511">MNQPHDDNEPRVVHVDPQQPVGGAIIDAHGQEVPITEKMIQHACEELDDEWFLAPAKN</sequence>
<evidence type="ECO:0000313" key="2">
    <source>
        <dbReference type="Proteomes" id="UP000243778"/>
    </source>
</evidence>
<organism evidence="1 2">
    <name type="scientific">Pseudomonas kuykendallii</name>
    <dbReference type="NCBI Taxonomy" id="1007099"/>
    <lineage>
        <taxon>Bacteria</taxon>
        <taxon>Pseudomonadati</taxon>
        <taxon>Pseudomonadota</taxon>
        <taxon>Gammaproteobacteria</taxon>
        <taxon>Pseudomonadales</taxon>
        <taxon>Pseudomonadaceae</taxon>
        <taxon>Pseudomonas</taxon>
    </lineage>
</organism>
<dbReference type="InterPro" id="IPR054635">
    <property type="entry name" value="PA1571-like"/>
</dbReference>
<reference evidence="2" key="1">
    <citation type="submission" date="2016-10" db="EMBL/GenBank/DDBJ databases">
        <authorList>
            <person name="Varghese N."/>
            <person name="Submissions S."/>
        </authorList>
    </citation>
    <scope>NUCLEOTIDE SEQUENCE [LARGE SCALE GENOMIC DNA]</scope>
    <source>
        <strain evidence="2">NRRL B-59562</strain>
    </source>
</reference>
<name>A0A1H3BC92_9PSED</name>
<keyword evidence="2" id="KW-1185">Reference proteome</keyword>
<dbReference type="AlphaFoldDB" id="A0A1H3BC92"/>